<keyword evidence="9" id="KW-1185">Reference proteome</keyword>
<dbReference type="EMBL" id="GAKP01005323">
    <property type="protein sequence ID" value="JAC53629.1"/>
    <property type="molecule type" value="Transcribed_RNA"/>
</dbReference>
<feature type="compositionally biased region" description="Low complexity" evidence="7">
    <location>
        <begin position="187"/>
        <end position="197"/>
    </location>
</feature>
<organism evidence="8">
    <name type="scientific">Bactrocera dorsalis</name>
    <name type="common">Oriental fruit fly</name>
    <name type="synonym">Dacus dorsalis</name>
    <dbReference type="NCBI Taxonomy" id="27457"/>
    <lineage>
        <taxon>Eukaryota</taxon>
        <taxon>Metazoa</taxon>
        <taxon>Ecdysozoa</taxon>
        <taxon>Arthropoda</taxon>
        <taxon>Hexapoda</taxon>
        <taxon>Insecta</taxon>
        <taxon>Pterygota</taxon>
        <taxon>Neoptera</taxon>
        <taxon>Endopterygota</taxon>
        <taxon>Diptera</taxon>
        <taxon>Brachycera</taxon>
        <taxon>Muscomorpha</taxon>
        <taxon>Tephritoidea</taxon>
        <taxon>Tephritidae</taxon>
        <taxon>Bactrocera</taxon>
        <taxon>Bactrocera</taxon>
    </lineage>
</organism>
<keyword evidence="4" id="KW-0805">Transcription regulation</keyword>
<dbReference type="OMA" id="NREMPSD"/>
<evidence type="ECO:0000313" key="9">
    <source>
        <dbReference type="Proteomes" id="UP001652620"/>
    </source>
</evidence>
<dbReference type="CTD" id="55257"/>
<dbReference type="GO" id="GO:0006325">
    <property type="term" value="P:chromatin organization"/>
    <property type="evidence" value="ECO:0007669"/>
    <property type="project" value="UniProtKB-KW"/>
</dbReference>
<dbReference type="OrthoDB" id="5595141at2759"/>
<evidence type="ECO:0000313" key="8">
    <source>
        <dbReference type="EMBL" id="JAC53629.1"/>
    </source>
</evidence>
<evidence type="ECO:0000256" key="4">
    <source>
        <dbReference type="ARBA" id="ARBA00023015"/>
    </source>
</evidence>
<sequence length="211" mass="23407">MTVSREKASLAVVPPSDSEQIEWSAEEEIQLFFALEGLKPVGINKHFYMACIADRLSKNLQRDVPAEAIWAHLRTMYNLDVLDELEPLPFPNEEREFSLPETEFSALLSKKRAESEEKQRLSSVDSSGGPPSIIAVATDNTTKSASSDKTSAHKANASSHNTKEMDKKITAKLTDMPKRAPKRTRGSLSLESNSSPSTTPPPVQSNKRRRI</sequence>
<feature type="region of interest" description="Disordered" evidence="7">
    <location>
        <begin position="108"/>
        <end position="211"/>
    </location>
</feature>
<evidence type="ECO:0000256" key="7">
    <source>
        <dbReference type="SAM" id="MobiDB-lite"/>
    </source>
</evidence>
<reference evidence="8" key="1">
    <citation type="journal article" date="2014" name="BMC Genomics">
        <title>Characterizing the developmental transcriptome of the oriental fruit fly, Bactrocera dorsalis (Diptera: Tephritidae) through comparative genomic analysis with Drosophila melanogaster utilizing modENCODE datasets.</title>
        <authorList>
            <person name="Geib S.M."/>
            <person name="Calla B."/>
            <person name="Hall B."/>
            <person name="Hou S."/>
            <person name="Manoukis N.C."/>
        </authorList>
    </citation>
    <scope>NUCLEOTIDE SEQUENCE</scope>
    <source>
        <strain evidence="8">Punador</strain>
    </source>
</reference>
<comment type="subcellular location">
    <subcellularLocation>
        <location evidence="1">Nucleus</location>
    </subcellularLocation>
</comment>
<dbReference type="Pfam" id="PF07904">
    <property type="entry name" value="Eaf7"/>
    <property type="match status" value="1"/>
</dbReference>
<accession>A0A034WG06</accession>
<dbReference type="GeneID" id="105226291"/>
<dbReference type="GO" id="GO:0006357">
    <property type="term" value="P:regulation of transcription by RNA polymerase II"/>
    <property type="evidence" value="ECO:0007669"/>
    <property type="project" value="TreeGrafter"/>
</dbReference>
<evidence type="ECO:0000256" key="3">
    <source>
        <dbReference type="ARBA" id="ARBA00022853"/>
    </source>
</evidence>
<dbReference type="InterPro" id="IPR012423">
    <property type="entry name" value="Eaf7/MRGBP"/>
</dbReference>
<feature type="compositionally biased region" description="Low complexity" evidence="7">
    <location>
        <begin position="137"/>
        <end position="155"/>
    </location>
</feature>
<protein>
    <submittedName>
        <fullName evidence="8 10">MRG/MORF4L-binding protein</fullName>
    </submittedName>
</protein>
<feature type="compositionally biased region" description="Basic and acidic residues" evidence="7">
    <location>
        <begin position="111"/>
        <end position="120"/>
    </location>
</feature>
<dbReference type="PANTHER" id="PTHR13581">
    <property type="entry name" value="MRG-BINDING PROTEIN"/>
    <property type="match status" value="1"/>
</dbReference>
<name>A0A034WG06_BACDO</name>
<dbReference type="PANTHER" id="PTHR13581:SF5">
    <property type="entry name" value="MRG_MORF4L-BINDING PROTEIN"/>
    <property type="match status" value="1"/>
</dbReference>
<evidence type="ECO:0000256" key="2">
    <source>
        <dbReference type="ARBA" id="ARBA00007117"/>
    </source>
</evidence>
<keyword evidence="6" id="KW-0539">Nucleus</keyword>
<reference evidence="10" key="2">
    <citation type="submission" date="2025-04" db="UniProtKB">
        <authorList>
            <consortium name="RefSeq"/>
        </authorList>
    </citation>
    <scope>IDENTIFICATION</scope>
    <source>
        <strain evidence="10">Punador</strain>
    </source>
</reference>
<dbReference type="KEGG" id="bdr:105226291"/>
<dbReference type="AlphaFoldDB" id="A0A034WG06"/>
<comment type="similarity">
    <text evidence="2">Belongs to the EAF7 family.</text>
</comment>
<proteinExistence type="inferred from homology"/>
<evidence type="ECO:0000256" key="1">
    <source>
        <dbReference type="ARBA" id="ARBA00004123"/>
    </source>
</evidence>
<gene>
    <name evidence="8" type="primary">MRGBP</name>
    <name evidence="10" type="synonym">LOC105226291</name>
</gene>
<keyword evidence="3" id="KW-0156">Chromatin regulator</keyword>
<evidence type="ECO:0000313" key="10">
    <source>
        <dbReference type="RefSeq" id="XP_011203418.1"/>
    </source>
</evidence>
<keyword evidence="5" id="KW-0804">Transcription</keyword>
<dbReference type="RefSeq" id="XP_011203418.1">
    <property type="nucleotide sequence ID" value="XM_011205116.3"/>
</dbReference>
<dbReference type="GO" id="GO:0005634">
    <property type="term" value="C:nucleus"/>
    <property type="evidence" value="ECO:0007669"/>
    <property type="project" value="UniProtKB-SubCell"/>
</dbReference>
<dbReference type="GO" id="GO:0035267">
    <property type="term" value="C:NuA4 histone acetyltransferase complex"/>
    <property type="evidence" value="ECO:0007669"/>
    <property type="project" value="TreeGrafter"/>
</dbReference>
<evidence type="ECO:0000256" key="5">
    <source>
        <dbReference type="ARBA" id="ARBA00023163"/>
    </source>
</evidence>
<dbReference type="Proteomes" id="UP001652620">
    <property type="component" value="Chromosome 3"/>
</dbReference>
<evidence type="ECO:0000256" key="6">
    <source>
        <dbReference type="ARBA" id="ARBA00023242"/>
    </source>
</evidence>